<protein>
    <submittedName>
        <fullName evidence="1">Uncharacterized protein</fullName>
    </submittedName>
</protein>
<organism evidence="1 2">
    <name type="scientific">Immersiella caudata</name>
    <dbReference type="NCBI Taxonomy" id="314043"/>
    <lineage>
        <taxon>Eukaryota</taxon>
        <taxon>Fungi</taxon>
        <taxon>Dikarya</taxon>
        <taxon>Ascomycota</taxon>
        <taxon>Pezizomycotina</taxon>
        <taxon>Sordariomycetes</taxon>
        <taxon>Sordariomycetidae</taxon>
        <taxon>Sordariales</taxon>
        <taxon>Lasiosphaeriaceae</taxon>
        <taxon>Immersiella</taxon>
    </lineage>
</organism>
<comment type="caution">
    <text evidence="1">The sequence shown here is derived from an EMBL/GenBank/DDBJ whole genome shotgun (WGS) entry which is preliminary data.</text>
</comment>
<accession>A0AA39WSM5</accession>
<evidence type="ECO:0000313" key="2">
    <source>
        <dbReference type="Proteomes" id="UP001175000"/>
    </source>
</evidence>
<dbReference type="InterPro" id="IPR009003">
    <property type="entry name" value="Peptidase_S1_PA"/>
</dbReference>
<dbReference type="AlphaFoldDB" id="A0AA39WSM5"/>
<dbReference type="EMBL" id="JAULSU010000004">
    <property type="protein sequence ID" value="KAK0620846.1"/>
    <property type="molecule type" value="Genomic_DNA"/>
</dbReference>
<reference evidence="1" key="1">
    <citation type="submission" date="2023-06" db="EMBL/GenBank/DDBJ databases">
        <title>Genome-scale phylogeny and comparative genomics of the fungal order Sordariales.</title>
        <authorList>
            <consortium name="Lawrence Berkeley National Laboratory"/>
            <person name="Hensen N."/>
            <person name="Bonometti L."/>
            <person name="Westerberg I."/>
            <person name="Brannstrom I.O."/>
            <person name="Guillou S."/>
            <person name="Cros-Aarteil S."/>
            <person name="Calhoun S."/>
            <person name="Haridas S."/>
            <person name="Kuo A."/>
            <person name="Mondo S."/>
            <person name="Pangilinan J."/>
            <person name="Riley R."/>
            <person name="Labutti K."/>
            <person name="Andreopoulos B."/>
            <person name="Lipzen A."/>
            <person name="Chen C."/>
            <person name="Yanf M."/>
            <person name="Daum C."/>
            <person name="Ng V."/>
            <person name="Clum A."/>
            <person name="Steindorff A."/>
            <person name="Ohm R."/>
            <person name="Martin F."/>
            <person name="Silar P."/>
            <person name="Natvig D."/>
            <person name="Lalanne C."/>
            <person name="Gautier V."/>
            <person name="Ament-Velasquez S.L."/>
            <person name="Kruys A."/>
            <person name="Hutchinson M.I."/>
            <person name="Powell A.J."/>
            <person name="Barry K."/>
            <person name="Miller A.N."/>
            <person name="Grigoriev I.V."/>
            <person name="Debuchy R."/>
            <person name="Gladieux P."/>
            <person name="Thoren M.H."/>
            <person name="Johannesson H."/>
        </authorList>
    </citation>
    <scope>NUCLEOTIDE SEQUENCE</scope>
    <source>
        <strain evidence="1">CBS 606.72</strain>
    </source>
</reference>
<dbReference type="SUPFAM" id="SSF50494">
    <property type="entry name" value="Trypsin-like serine proteases"/>
    <property type="match status" value="1"/>
</dbReference>
<evidence type="ECO:0000313" key="1">
    <source>
        <dbReference type="EMBL" id="KAK0620846.1"/>
    </source>
</evidence>
<keyword evidence="2" id="KW-1185">Reference proteome</keyword>
<sequence length="93" mass="10320">DGAGVDLWSTEFMFLGDLHPEAGSAVARPFLRQDDSGSAVFDKAGCVVGLLFRGHAPQRTEKRKGITYVTSIEDVFESIKKILKRFGFRRDLS</sequence>
<feature type="non-terminal residue" evidence="1">
    <location>
        <position position="1"/>
    </location>
</feature>
<proteinExistence type="predicted"/>
<dbReference type="Proteomes" id="UP001175000">
    <property type="component" value="Unassembled WGS sequence"/>
</dbReference>
<name>A0AA39WSM5_9PEZI</name>
<gene>
    <name evidence="1" type="ORF">B0T14DRAFT_430778</name>
</gene>